<feature type="region of interest" description="Disordered" evidence="1">
    <location>
        <begin position="382"/>
        <end position="476"/>
    </location>
</feature>
<dbReference type="OrthoDB" id="5412288at2759"/>
<feature type="compositionally biased region" description="Acidic residues" evidence="1">
    <location>
        <begin position="255"/>
        <end position="264"/>
    </location>
</feature>
<evidence type="ECO:0000256" key="1">
    <source>
        <dbReference type="SAM" id="MobiDB-lite"/>
    </source>
</evidence>
<proteinExistence type="predicted"/>
<feature type="compositionally biased region" description="Low complexity" evidence="1">
    <location>
        <begin position="40"/>
        <end position="50"/>
    </location>
</feature>
<feature type="compositionally biased region" description="Basic and acidic residues" evidence="1">
    <location>
        <begin position="265"/>
        <end position="285"/>
    </location>
</feature>
<feature type="compositionally biased region" description="Polar residues" evidence="1">
    <location>
        <begin position="292"/>
        <end position="326"/>
    </location>
</feature>
<evidence type="ECO:0000259" key="2">
    <source>
        <dbReference type="Pfam" id="PF10680"/>
    </source>
</evidence>
<dbReference type="AlphaFoldDB" id="A0A5M8PNL0"/>
<dbReference type="InterPro" id="IPR019622">
    <property type="entry name" value="Rrn9_dom"/>
</dbReference>
<feature type="region of interest" description="Disordered" evidence="1">
    <location>
        <begin position="1"/>
        <end position="77"/>
    </location>
</feature>
<feature type="compositionally biased region" description="Polar residues" evidence="1">
    <location>
        <begin position="1"/>
        <end position="13"/>
    </location>
</feature>
<feature type="compositionally biased region" description="Basic residues" evidence="1">
    <location>
        <begin position="403"/>
        <end position="420"/>
    </location>
</feature>
<feature type="compositionally biased region" description="Basic and acidic residues" evidence="1">
    <location>
        <begin position="228"/>
        <end position="254"/>
    </location>
</feature>
<dbReference type="GO" id="GO:0003743">
    <property type="term" value="F:translation initiation factor activity"/>
    <property type="evidence" value="ECO:0007669"/>
    <property type="project" value="UniProtKB-KW"/>
</dbReference>
<accession>A0A5M8PNL0</accession>
<evidence type="ECO:0000313" key="4">
    <source>
        <dbReference type="Proteomes" id="UP000324767"/>
    </source>
</evidence>
<dbReference type="Pfam" id="PF10680">
    <property type="entry name" value="RRN9"/>
    <property type="match status" value="1"/>
</dbReference>
<feature type="region of interest" description="Disordered" evidence="1">
    <location>
        <begin position="201"/>
        <end position="329"/>
    </location>
</feature>
<keyword evidence="3" id="KW-0648">Protein biosynthesis</keyword>
<feature type="compositionally biased region" description="Low complexity" evidence="1">
    <location>
        <begin position="438"/>
        <end position="459"/>
    </location>
</feature>
<feature type="compositionally biased region" description="Polar residues" evidence="1">
    <location>
        <begin position="29"/>
        <end position="39"/>
    </location>
</feature>
<keyword evidence="3" id="KW-0396">Initiation factor</keyword>
<gene>
    <name evidence="3" type="ORF">FRX48_05715</name>
</gene>
<comment type="caution">
    <text evidence="3">The sequence shown here is derived from an EMBL/GenBank/DDBJ whole genome shotgun (WGS) entry which is preliminary data.</text>
</comment>
<sequence>MEEENITSASSKNRFGHEHVNPVPASGEVETNNQLRSNPGSTASPSQGSESESEDDSLSPSPPPRPNKFSGPPSTWRTWTAAERQLAASLDQLRARDLAVHLYNAHALKRRARAIYKQRQKGGSEREVDGRAWMPPKAWTAWPLGPDEVPREGETKVWEDEADIGLRKRRRIVQPSDALRDAVVGEILRNATERFRLRQWEEEESPASLERSTKKKSRDEGNIGNEQPMRDYTEDNGGSEDKSHSEAKLEREIEASTDMESDTESDSRNEGNSRIKSESEDEINRGTRRMITRSQSSVARKSTTVQTKSESMTRSLSKNGKSQRTNLAPEVEDIDAMKPVLMADDEQAHEILQPTVHHILAKLDHLLMGLHQARQAYLPGAYDSASETQTDAEELSEAESGNKRSRPGRSKYRPRGSKNKCSRDASMRYTKGSRSRSKSVASSNSGSDDVQNRSPVPRASSRKPRRRRSRSPESRARLLHKIQARLGLRDWSDVLGIASMTGWNPAVVTRAAGRCAALFEEGIMFRTLEEGMQGSDEVSILPKNLLPEEDSLGKNKPQAKQVESEDEMLGAVHLDGFLKHIQVKKSWKVRGS</sequence>
<feature type="compositionally biased region" description="Basic residues" evidence="1">
    <location>
        <begin position="460"/>
        <end position="469"/>
    </location>
</feature>
<protein>
    <submittedName>
        <fullName evidence="3">RNA polymerase I specific transcription initiation factor</fullName>
    </submittedName>
</protein>
<organism evidence="3 4">
    <name type="scientific">Lasallia pustulata</name>
    <dbReference type="NCBI Taxonomy" id="136370"/>
    <lineage>
        <taxon>Eukaryota</taxon>
        <taxon>Fungi</taxon>
        <taxon>Dikarya</taxon>
        <taxon>Ascomycota</taxon>
        <taxon>Pezizomycotina</taxon>
        <taxon>Lecanoromycetes</taxon>
        <taxon>OSLEUM clade</taxon>
        <taxon>Umbilicariomycetidae</taxon>
        <taxon>Umbilicariales</taxon>
        <taxon>Umbilicariaceae</taxon>
        <taxon>Lasallia</taxon>
    </lineage>
</organism>
<dbReference type="EMBL" id="VXIT01000009">
    <property type="protein sequence ID" value="KAA6410294.1"/>
    <property type="molecule type" value="Genomic_DNA"/>
</dbReference>
<evidence type="ECO:0000313" key="3">
    <source>
        <dbReference type="EMBL" id="KAA6410294.1"/>
    </source>
</evidence>
<feature type="domain" description="Rrn9" evidence="2">
    <location>
        <begin position="90"/>
        <end position="154"/>
    </location>
</feature>
<dbReference type="Proteomes" id="UP000324767">
    <property type="component" value="Unassembled WGS sequence"/>
</dbReference>
<name>A0A5M8PNL0_9LECA</name>
<reference evidence="3 4" key="1">
    <citation type="submission" date="2019-09" db="EMBL/GenBank/DDBJ databases">
        <title>The hologenome of the rock-dwelling lichen Lasallia pustulata.</title>
        <authorList>
            <person name="Greshake Tzovaras B."/>
            <person name="Segers F."/>
            <person name="Bicker A."/>
            <person name="Dal Grande F."/>
            <person name="Otte J."/>
            <person name="Hankeln T."/>
            <person name="Schmitt I."/>
            <person name="Ebersberger I."/>
        </authorList>
    </citation>
    <scope>NUCLEOTIDE SEQUENCE [LARGE SCALE GENOMIC DNA]</scope>
    <source>
        <strain evidence="3">A1-1</strain>
    </source>
</reference>